<evidence type="ECO:0000256" key="7">
    <source>
        <dbReference type="ARBA" id="ARBA00022989"/>
    </source>
</evidence>
<dbReference type="Gene3D" id="1.10.287.470">
    <property type="entry name" value="Helix hairpin bin"/>
    <property type="match status" value="1"/>
</dbReference>
<dbReference type="PRINTS" id="PR01490">
    <property type="entry name" value="RTXTOXIND"/>
</dbReference>
<evidence type="ECO:0000256" key="6">
    <source>
        <dbReference type="ARBA" id="ARBA00022692"/>
    </source>
</evidence>
<comment type="caution">
    <text evidence="14">The sequence shown here is derived from an EMBL/GenBank/DDBJ whole genome shotgun (WGS) entry which is preliminary data.</text>
</comment>
<keyword evidence="4 9" id="KW-1003">Cell membrane</keyword>
<dbReference type="InterPro" id="IPR058982">
    <property type="entry name" value="Beta-barrel_AprE"/>
</dbReference>
<dbReference type="InterPro" id="IPR006144">
    <property type="entry name" value="Secretion_HlyD_CS"/>
</dbReference>
<dbReference type="RefSeq" id="WP_209296093.1">
    <property type="nucleotide sequence ID" value="NZ_JAGIKT010000066.1"/>
</dbReference>
<dbReference type="InterPro" id="IPR058781">
    <property type="entry name" value="HH_AprE-like"/>
</dbReference>
<reference evidence="14 15" key="1">
    <citation type="submission" date="2021-03" db="EMBL/GenBank/DDBJ databases">
        <title>Genome Sequence of Bradyrhizobium vignae strain ISRA400.</title>
        <authorList>
            <person name="Tisa L.S."/>
            <person name="Svistoonoff S."/>
            <person name="Hocher V."/>
            <person name="Fall S."/>
            <person name="Zaiya A."/>
            <person name="Naing D."/>
            <person name="Niang N."/>
            <person name="Diouf A."/>
            <person name="Dasylva M.C."/>
            <person name="Toure O."/>
            <person name="Gueye M."/>
            <person name="Gully D."/>
            <person name="Tisseyre P."/>
            <person name="Simpson S."/>
            <person name="Morris K."/>
            <person name="Thomas W.K."/>
        </authorList>
    </citation>
    <scope>NUCLEOTIDE SEQUENCE [LARGE SCALE GENOMIC DNA]</scope>
    <source>
        <strain evidence="14 15">ISRA400</strain>
    </source>
</reference>
<evidence type="ECO:0000259" key="12">
    <source>
        <dbReference type="Pfam" id="PF25994"/>
    </source>
</evidence>
<evidence type="ECO:0000256" key="4">
    <source>
        <dbReference type="ARBA" id="ARBA00022475"/>
    </source>
</evidence>
<evidence type="ECO:0000256" key="9">
    <source>
        <dbReference type="RuleBase" id="RU365093"/>
    </source>
</evidence>
<evidence type="ECO:0000256" key="11">
    <source>
        <dbReference type="SAM" id="MobiDB-lite"/>
    </source>
</evidence>
<feature type="coiled-coil region" evidence="10">
    <location>
        <begin position="185"/>
        <end position="219"/>
    </location>
</feature>
<accession>A0ABS4A2A6</accession>
<dbReference type="InterPro" id="IPR050739">
    <property type="entry name" value="MFP"/>
</dbReference>
<evidence type="ECO:0000256" key="2">
    <source>
        <dbReference type="ARBA" id="ARBA00009477"/>
    </source>
</evidence>
<gene>
    <name evidence="14" type="ORF">JWS04_26395</name>
</gene>
<feature type="domain" description="AprE-like beta-barrel" evidence="13">
    <location>
        <begin position="357"/>
        <end position="452"/>
    </location>
</feature>
<dbReference type="Gene3D" id="2.40.30.170">
    <property type="match status" value="1"/>
</dbReference>
<proteinExistence type="inferred from homology"/>
<name>A0ABS4A2A6_9BRAD</name>
<dbReference type="PANTHER" id="PTHR30386">
    <property type="entry name" value="MEMBRANE FUSION SUBUNIT OF EMRAB-TOLC MULTIDRUG EFFLUX PUMP"/>
    <property type="match status" value="1"/>
</dbReference>
<evidence type="ECO:0000256" key="8">
    <source>
        <dbReference type="ARBA" id="ARBA00023136"/>
    </source>
</evidence>
<keyword evidence="15" id="KW-1185">Reference proteome</keyword>
<feature type="region of interest" description="Disordered" evidence="11">
    <location>
        <begin position="1"/>
        <end position="44"/>
    </location>
</feature>
<evidence type="ECO:0000256" key="5">
    <source>
        <dbReference type="ARBA" id="ARBA00022519"/>
    </source>
</evidence>
<evidence type="ECO:0000256" key="1">
    <source>
        <dbReference type="ARBA" id="ARBA00004377"/>
    </source>
</evidence>
<dbReference type="EMBL" id="JAGIKT010000066">
    <property type="protein sequence ID" value="MBP0114536.1"/>
    <property type="molecule type" value="Genomic_DNA"/>
</dbReference>
<comment type="subcellular location">
    <subcellularLocation>
        <location evidence="1 9">Cell inner membrane</location>
        <topology evidence="1 9">Single-pass membrane protein</topology>
    </subcellularLocation>
</comment>
<dbReference type="Proteomes" id="UP000669317">
    <property type="component" value="Unassembled WGS sequence"/>
</dbReference>
<dbReference type="Pfam" id="PF26002">
    <property type="entry name" value="Beta-barrel_AprE"/>
    <property type="match status" value="1"/>
</dbReference>
<feature type="domain" description="AprE-like long alpha-helical hairpin" evidence="12">
    <location>
        <begin position="134"/>
        <end position="312"/>
    </location>
</feature>
<evidence type="ECO:0000256" key="3">
    <source>
        <dbReference type="ARBA" id="ARBA00022448"/>
    </source>
</evidence>
<evidence type="ECO:0000259" key="13">
    <source>
        <dbReference type="Pfam" id="PF26002"/>
    </source>
</evidence>
<dbReference type="Gene3D" id="2.40.50.100">
    <property type="match status" value="1"/>
</dbReference>
<keyword evidence="5 9" id="KW-0997">Cell inner membrane</keyword>
<evidence type="ECO:0000256" key="10">
    <source>
        <dbReference type="SAM" id="Coils"/>
    </source>
</evidence>
<dbReference type="SUPFAM" id="SSF111369">
    <property type="entry name" value="HlyD-like secretion proteins"/>
    <property type="match status" value="1"/>
</dbReference>
<keyword evidence="8 9" id="KW-0472">Membrane</keyword>
<keyword evidence="6 9" id="KW-0812">Transmembrane</keyword>
<dbReference type="Pfam" id="PF25994">
    <property type="entry name" value="HH_AprE"/>
    <property type="match status" value="1"/>
</dbReference>
<keyword evidence="7 9" id="KW-1133">Transmembrane helix</keyword>
<dbReference type="PANTHER" id="PTHR30386:SF27">
    <property type="entry name" value="MEMBRANE FUSION PROTEIN (MFP) FAMILY PROTEIN"/>
    <property type="match status" value="1"/>
</dbReference>
<organism evidence="14 15">
    <name type="scientific">Bradyrhizobium vignae</name>
    <dbReference type="NCBI Taxonomy" id="1549949"/>
    <lineage>
        <taxon>Bacteria</taxon>
        <taxon>Pseudomonadati</taxon>
        <taxon>Pseudomonadota</taxon>
        <taxon>Alphaproteobacteria</taxon>
        <taxon>Hyphomicrobiales</taxon>
        <taxon>Nitrobacteraceae</taxon>
        <taxon>Bradyrhizobium</taxon>
    </lineage>
</organism>
<feature type="transmembrane region" description="Helical" evidence="9">
    <location>
        <begin position="61"/>
        <end position="79"/>
    </location>
</feature>
<keyword evidence="3 9" id="KW-0813">Transport</keyword>
<comment type="similarity">
    <text evidence="2 9">Belongs to the membrane fusion protein (MFP) (TC 8.A.1) family.</text>
</comment>
<evidence type="ECO:0000313" key="14">
    <source>
        <dbReference type="EMBL" id="MBP0114536.1"/>
    </source>
</evidence>
<keyword evidence="10" id="KW-0175">Coiled coil</keyword>
<dbReference type="NCBIfam" id="TIGR01843">
    <property type="entry name" value="type_I_hlyD"/>
    <property type="match status" value="1"/>
</dbReference>
<dbReference type="InterPro" id="IPR010129">
    <property type="entry name" value="T1SS_HlyD"/>
</dbReference>
<evidence type="ECO:0000313" key="15">
    <source>
        <dbReference type="Proteomes" id="UP000669317"/>
    </source>
</evidence>
<dbReference type="PROSITE" id="PS00543">
    <property type="entry name" value="HLYD_FAMILY"/>
    <property type="match status" value="1"/>
</dbReference>
<protein>
    <recommendedName>
        <fullName evidence="9">Membrane fusion protein (MFP) family protein</fullName>
    </recommendedName>
</protein>
<sequence length="476" mass="53598">MIGTEKTRVQPSTDLPASPKKGDRRRRGLLRPSPAPPPVVREFQPDAAEIEQRNPPRVARMTLYCVVAVIAAAITWASVSRVDMIVTAQGKLITTRPNLVVQPLETSVIRQIHVKLGDRVNRGDLLATLDPTFSQADLDQLRMRVAAFDAAIARLRAELDGTEYVVRNFENPDEVLQQKVFLQRRSAYDAQFQNYEAQIASAQANLKTAQNEETVLAQRLENMQLIETMRSALMAKEVGSRLNFLLSRDARLEVESNLARVRGSIADSSHRLDKSRADQKVFAEEFRRSAYQELVETLSKRDSAAEEFKKAELRRQLIVLRAPADAVVLEIANRTVGSVVREAETLFLLVRRDAQLQAEVNVDGKDIGQLAIGQRVRIKFEAFPFQKYGTATGEVRVISQDSFSPDPKVEGARRASSPYYRVLVDLRDTHLRLPPEHLQLIPGMAVTAEMKVGKRTVISYFLYPLLRGLDESIREY</sequence>